<dbReference type="EMBL" id="MLJW01006952">
    <property type="protein sequence ID" value="OIQ65932.1"/>
    <property type="molecule type" value="Genomic_DNA"/>
</dbReference>
<accession>A0A1J5PEI5</accession>
<reference evidence="1" key="1">
    <citation type="submission" date="2016-10" db="EMBL/GenBank/DDBJ databases">
        <title>Sequence of Gallionella enrichment culture.</title>
        <authorList>
            <person name="Poehlein A."/>
            <person name="Muehling M."/>
            <person name="Daniel R."/>
        </authorList>
    </citation>
    <scope>NUCLEOTIDE SEQUENCE</scope>
</reference>
<organism evidence="1">
    <name type="scientific">mine drainage metagenome</name>
    <dbReference type="NCBI Taxonomy" id="410659"/>
    <lineage>
        <taxon>unclassified sequences</taxon>
        <taxon>metagenomes</taxon>
        <taxon>ecological metagenomes</taxon>
    </lineage>
</organism>
<sequence length="90" mass="9236">MTTPLPAASPSALMTMGTPCWSTWACAACASSKVAYAAVGIRCRAMKSLEKAFELSSWAAARVGPKIFSPRVRNPSTMPAASGASGPTTV</sequence>
<evidence type="ECO:0000313" key="1">
    <source>
        <dbReference type="EMBL" id="OIQ65932.1"/>
    </source>
</evidence>
<protein>
    <submittedName>
        <fullName evidence="1">Uncharacterized protein</fullName>
    </submittedName>
</protein>
<gene>
    <name evidence="1" type="ORF">GALL_525040</name>
</gene>
<name>A0A1J5PEI5_9ZZZZ</name>
<proteinExistence type="predicted"/>
<dbReference type="AlphaFoldDB" id="A0A1J5PEI5"/>
<comment type="caution">
    <text evidence="1">The sequence shown here is derived from an EMBL/GenBank/DDBJ whole genome shotgun (WGS) entry which is preliminary data.</text>
</comment>